<name>A0A5C8GJL9_9BACT</name>
<dbReference type="EMBL" id="SDIK01000047">
    <property type="protein sequence ID" value="TXJ61999.1"/>
    <property type="molecule type" value="Genomic_DNA"/>
</dbReference>
<proteinExistence type="predicted"/>
<gene>
    <name evidence="2" type="ORF">ETF27_06390</name>
</gene>
<organism evidence="2 3">
    <name type="scientific">Prevotella brunnea</name>
    <dbReference type="NCBI Taxonomy" id="2508867"/>
    <lineage>
        <taxon>Bacteria</taxon>
        <taxon>Pseudomonadati</taxon>
        <taxon>Bacteroidota</taxon>
        <taxon>Bacteroidia</taxon>
        <taxon>Bacteroidales</taxon>
        <taxon>Prevotellaceae</taxon>
        <taxon>Prevotella</taxon>
    </lineage>
</organism>
<evidence type="ECO:0000313" key="3">
    <source>
        <dbReference type="Proteomes" id="UP000321612"/>
    </source>
</evidence>
<evidence type="ECO:0000256" key="1">
    <source>
        <dbReference type="SAM" id="MobiDB-lite"/>
    </source>
</evidence>
<reference evidence="3" key="1">
    <citation type="submission" date="2019-05" db="EMBL/GenBank/DDBJ databases">
        <title>Prevotella brunnea sp. nov., isolated from a wound of a patient.</title>
        <authorList>
            <person name="Buhl M."/>
        </authorList>
    </citation>
    <scope>NUCLEOTIDE SEQUENCE [LARGE SCALE GENOMIC DNA]</scope>
    <source>
        <strain evidence="3">A2672</strain>
    </source>
</reference>
<comment type="caution">
    <text evidence="2">The sequence shown here is derived from an EMBL/GenBank/DDBJ whole genome shotgun (WGS) entry which is preliminary data.</text>
</comment>
<feature type="region of interest" description="Disordered" evidence="1">
    <location>
        <begin position="27"/>
        <end position="59"/>
    </location>
</feature>
<keyword evidence="3" id="KW-1185">Reference proteome</keyword>
<dbReference type="RefSeq" id="WP_147785604.1">
    <property type="nucleotide sequence ID" value="NZ_SDIK01000047.1"/>
</dbReference>
<dbReference type="AlphaFoldDB" id="A0A5C8GJL9"/>
<evidence type="ECO:0000313" key="2">
    <source>
        <dbReference type="EMBL" id="TXJ61999.1"/>
    </source>
</evidence>
<sequence>MTAKSFYLRPQCHRVRVSTEHLLAAVSSSKGNTGDGGDDELAKPIELENDSFDEERIKW</sequence>
<dbReference type="Proteomes" id="UP000321612">
    <property type="component" value="Unassembled WGS sequence"/>
</dbReference>
<accession>A0A5C8GJL9</accession>
<protein>
    <submittedName>
        <fullName evidence="2">Uncharacterized protein</fullName>
    </submittedName>
</protein>